<name>A0A254PWN7_9BURK</name>
<organism evidence="1 2">
    <name type="scientific">Polynucleobacter campilacus</name>
    <dbReference type="NCBI Taxonomy" id="1743163"/>
    <lineage>
        <taxon>Bacteria</taxon>
        <taxon>Pseudomonadati</taxon>
        <taxon>Pseudomonadota</taxon>
        <taxon>Betaproteobacteria</taxon>
        <taxon>Burkholderiales</taxon>
        <taxon>Burkholderiaceae</taxon>
        <taxon>Polynucleobacter</taxon>
    </lineage>
</organism>
<gene>
    <name evidence="1" type="ORF">CBI31_01510</name>
</gene>
<dbReference type="EMBL" id="NGUP01000001">
    <property type="protein sequence ID" value="OWS70945.1"/>
    <property type="molecule type" value="Genomic_DNA"/>
</dbReference>
<dbReference type="AlphaFoldDB" id="A0A254PWN7"/>
<keyword evidence="2" id="KW-1185">Reference proteome</keyword>
<protein>
    <submittedName>
        <fullName evidence="1">Uncharacterized protein</fullName>
    </submittedName>
</protein>
<proteinExistence type="predicted"/>
<comment type="caution">
    <text evidence="1">The sequence shown here is derived from an EMBL/GenBank/DDBJ whole genome shotgun (WGS) entry which is preliminary data.</text>
</comment>
<dbReference type="OrthoDB" id="9134283at2"/>
<dbReference type="Proteomes" id="UP000197528">
    <property type="component" value="Unassembled WGS sequence"/>
</dbReference>
<dbReference type="RefSeq" id="WP_088524652.1">
    <property type="nucleotide sequence ID" value="NZ_NGUP01000001.1"/>
</dbReference>
<reference evidence="1 2" key="1">
    <citation type="submission" date="2017-05" db="EMBL/GenBank/DDBJ databases">
        <title>Genome of Polynucleobacter sp. MWH-Feld-100.</title>
        <authorList>
            <person name="Hahn M.W."/>
        </authorList>
    </citation>
    <scope>NUCLEOTIDE SEQUENCE [LARGE SCALE GENOMIC DNA]</scope>
    <source>
        <strain evidence="1 2">MWH-Feld-100</strain>
    </source>
</reference>
<evidence type="ECO:0000313" key="2">
    <source>
        <dbReference type="Proteomes" id="UP000197528"/>
    </source>
</evidence>
<accession>A0A254PWN7</accession>
<evidence type="ECO:0000313" key="1">
    <source>
        <dbReference type="EMBL" id="OWS70945.1"/>
    </source>
</evidence>
<sequence>MVLRQARMEWKDLKLDYCGSLGNQSYFDQKCPSLIQESAYTFTPSSGALTSKDQNYQCIAL</sequence>